<evidence type="ECO:0000313" key="23">
    <source>
        <dbReference type="Proteomes" id="UP000289738"/>
    </source>
</evidence>
<dbReference type="GO" id="GO:1990071">
    <property type="term" value="C:TRAPPII protein complex"/>
    <property type="evidence" value="ECO:0007669"/>
    <property type="project" value="InterPro"/>
</dbReference>
<dbReference type="STRING" id="3818.A0A445BYH7"/>
<dbReference type="PANTHER" id="PTHR13251:SF3">
    <property type="entry name" value="TRAFFICKING PROTEIN PARTICLE COMPLEX SUBUNIT 10"/>
    <property type="match status" value="1"/>
</dbReference>
<dbReference type="EMBL" id="SDMP01000008">
    <property type="protein sequence ID" value="RYR43814.1"/>
    <property type="molecule type" value="Genomic_DNA"/>
</dbReference>
<dbReference type="GO" id="GO:0003993">
    <property type="term" value="F:acid phosphatase activity"/>
    <property type="evidence" value="ECO:0007669"/>
    <property type="project" value="UniProtKB-EC"/>
</dbReference>
<dbReference type="Pfam" id="PF12584">
    <property type="entry name" value="TRAPPC10"/>
    <property type="match status" value="1"/>
</dbReference>
<dbReference type="Proteomes" id="UP000289738">
    <property type="component" value="Chromosome A08"/>
</dbReference>
<dbReference type="PANTHER" id="PTHR13251">
    <property type="entry name" value="EPILEPSY HOLOPROSENCEPHALY CANDIDATE 1/TMEM1"/>
    <property type="match status" value="1"/>
</dbReference>
<feature type="domain" description="Purple acid phosphatase N-terminal" evidence="20">
    <location>
        <begin position="219"/>
        <end position="312"/>
    </location>
</feature>
<feature type="domain" description="TRAPPC10/Trs130 C-terminal" evidence="18">
    <location>
        <begin position="1746"/>
        <end position="1831"/>
    </location>
</feature>
<keyword evidence="8" id="KW-0732">Signal</keyword>
<evidence type="ECO:0000259" key="20">
    <source>
        <dbReference type="Pfam" id="PF16656"/>
    </source>
</evidence>
<evidence type="ECO:0000256" key="2">
    <source>
        <dbReference type="ARBA" id="ARBA00001947"/>
    </source>
</evidence>
<keyword evidence="16" id="KW-0472">Membrane</keyword>
<dbReference type="InterPro" id="IPR008963">
    <property type="entry name" value="Purple_acid_Pase-like_N"/>
</dbReference>
<evidence type="ECO:0000256" key="5">
    <source>
        <dbReference type="ARBA" id="ARBA00008723"/>
    </source>
</evidence>
<proteinExistence type="inferred from homology"/>
<evidence type="ECO:0000256" key="10">
    <source>
        <dbReference type="ARBA" id="ARBA00022833"/>
    </source>
</evidence>
<evidence type="ECO:0000256" key="13">
    <source>
        <dbReference type="ARBA" id="ARBA00023180"/>
    </source>
</evidence>
<feature type="domain" description="Purple acid phosphatase C-terminal" evidence="19">
    <location>
        <begin position="547"/>
        <end position="606"/>
    </location>
</feature>
<feature type="domain" description="Calcineurin-like phosphoesterase" evidence="17">
    <location>
        <begin position="323"/>
        <end position="521"/>
    </location>
</feature>
<feature type="region of interest" description="Disordered" evidence="15">
    <location>
        <begin position="1092"/>
        <end position="1132"/>
    </location>
</feature>
<name>A0A445BYH7_ARAHY</name>
<keyword evidence="12" id="KW-0333">Golgi apparatus</keyword>
<evidence type="ECO:0000313" key="22">
    <source>
        <dbReference type="EMBL" id="RYR43814.1"/>
    </source>
</evidence>
<evidence type="ECO:0000256" key="7">
    <source>
        <dbReference type="ARBA" id="ARBA00022723"/>
    </source>
</evidence>
<dbReference type="InterPro" id="IPR015914">
    <property type="entry name" value="PAPs_N"/>
</dbReference>
<dbReference type="SUPFAM" id="SSF49363">
    <property type="entry name" value="Purple acid phosphatase, N-terminal domain"/>
    <property type="match status" value="1"/>
</dbReference>
<dbReference type="InterPro" id="IPR022233">
    <property type="entry name" value="TRAPPC10/Trs130_C"/>
</dbReference>
<dbReference type="Gene3D" id="3.60.21.10">
    <property type="match status" value="1"/>
</dbReference>
<reference evidence="22 23" key="1">
    <citation type="submission" date="2019-01" db="EMBL/GenBank/DDBJ databases">
        <title>Sequencing of cultivated peanut Arachis hypogaea provides insights into genome evolution and oil improvement.</title>
        <authorList>
            <person name="Chen X."/>
        </authorList>
    </citation>
    <scope>NUCLEOTIDE SEQUENCE [LARGE SCALE GENOMIC DNA]</scope>
    <source>
        <strain evidence="23">cv. Fuhuasheng</strain>
        <tissue evidence="22">Leaves</tissue>
    </source>
</reference>
<comment type="cofactor">
    <cofactor evidence="3">
        <name>Fe cation</name>
        <dbReference type="ChEBI" id="CHEBI:24875"/>
    </cofactor>
</comment>
<feature type="transmembrane region" description="Helical" evidence="16">
    <location>
        <begin position="164"/>
        <end position="184"/>
    </location>
</feature>
<dbReference type="InterPro" id="IPR041792">
    <property type="entry name" value="MPP_PAP"/>
</dbReference>
<evidence type="ECO:0000256" key="12">
    <source>
        <dbReference type="ARBA" id="ARBA00023034"/>
    </source>
</evidence>
<keyword evidence="23" id="KW-1185">Reference proteome</keyword>
<keyword evidence="16" id="KW-0812">Transmembrane</keyword>
<comment type="catalytic activity">
    <reaction evidence="1 14">
        <text>a phosphate monoester + H2O = an alcohol + phosphate</text>
        <dbReference type="Rhea" id="RHEA:15017"/>
        <dbReference type="ChEBI" id="CHEBI:15377"/>
        <dbReference type="ChEBI" id="CHEBI:30879"/>
        <dbReference type="ChEBI" id="CHEBI:43474"/>
        <dbReference type="ChEBI" id="CHEBI:67140"/>
        <dbReference type="EC" id="3.1.3.2"/>
    </reaction>
</comment>
<gene>
    <name evidence="22" type="ORF">Ahy_A08g040208</name>
</gene>
<keyword evidence="6" id="KW-0813">Transport</keyword>
<dbReference type="SUPFAM" id="SSF56300">
    <property type="entry name" value="Metallo-dependent phosphatases"/>
    <property type="match status" value="1"/>
</dbReference>
<evidence type="ECO:0000256" key="14">
    <source>
        <dbReference type="RuleBase" id="RU361203"/>
    </source>
</evidence>
<dbReference type="Gene3D" id="2.60.40.380">
    <property type="entry name" value="Purple acid phosphatase-like, N-terminal"/>
    <property type="match status" value="1"/>
</dbReference>
<feature type="domain" description="TRAPPC10/Trs130 N-terminal" evidence="21">
    <location>
        <begin position="626"/>
        <end position="922"/>
    </location>
</feature>
<dbReference type="InterPro" id="IPR004843">
    <property type="entry name" value="Calcineurin-like_PHP"/>
</dbReference>
<dbReference type="FunFam" id="2.60.40.380:FF:000001">
    <property type="entry name" value="Fe(3+)-Zn(2+) purple acid phosphatase"/>
    <property type="match status" value="1"/>
</dbReference>
<evidence type="ECO:0000256" key="8">
    <source>
        <dbReference type="ARBA" id="ARBA00022729"/>
    </source>
</evidence>
<evidence type="ECO:0000259" key="19">
    <source>
        <dbReference type="Pfam" id="PF14008"/>
    </source>
</evidence>
<dbReference type="GO" id="GO:0005829">
    <property type="term" value="C:cytosol"/>
    <property type="evidence" value="ECO:0007669"/>
    <property type="project" value="GOC"/>
</dbReference>
<accession>A0A445BYH7</accession>
<evidence type="ECO:0000256" key="3">
    <source>
        <dbReference type="ARBA" id="ARBA00001962"/>
    </source>
</evidence>
<comment type="subcellular location">
    <subcellularLocation>
        <location evidence="4">Golgi apparatus</location>
    </subcellularLocation>
</comment>
<dbReference type="EC" id="3.1.3.2" evidence="14"/>
<evidence type="ECO:0000256" key="1">
    <source>
        <dbReference type="ARBA" id="ARBA00000032"/>
    </source>
</evidence>
<comment type="similarity">
    <text evidence="5 14">Belongs to the metallophosphoesterase superfamily. Purple acid phosphatase family.</text>
</comment>
<keyword evidence="10" id="KW-0862">Zinc</keyword>
<sequence length="1864" mass="210396">MQNTLLNQTKESLQLSPKFEVSACGVGEFSVGHNNSNNRTMKGNNGYLVTMGAPSPRSRPACTCSNRPGSVRCARHGYVVPSERMKKRVASKEILRRALTPPPPRRCEKRSEEIRFFMNDSDTTQLATTYDKLTCVGFISSIVVSMRNNTSLARKEERHIHMGGANITSSLLVFVFVVVNAAVFCNGGKTSSFTRKPEKTVEMPLDSDVFEAPAGYNAPQQVHITQGDDEGKAVIVSWVTVNEPGKSEVHYWREGSPRSKKKVAKGHRVTYRFFNYSSSFIHHCTLKDLEFDSKYYYEVGIGHTKRQFWFMTPPEIHPDVPYTFGLIGDLGQTYDSNKTLAHYESNPKKGQAVLFVGDLSYADDHPNHDNNRWDSWARFVERSVAYQPWIWTAGNHEIDFVPEIGESVPHKPFTRRYPVPYKASGSSAPFWYSIKRASAHIIVLSSYSACGKYTPQYIWLKAELAKVDRTKTPWLIVLLHTPWYNTYDYHYLEGETMRVVFEPWFVKYKVDVVFAGHVHAYERSVSAKERISNIVKGHWGPVKDQSAPVYITIGDGGNIEGLANKMIEPQPEYSAFREASFGHAIFDIKNRTHAHYSWHRNEDQYSVEADSMWFFNRYWHPIDDSTTIEDVSDLWPAVKPAFEARLPFKQGSLNNKTRNPVLVEKLPAEFILTTDSRLRSRFPQEQLLFWFREPYATIVLVTCEDLDEFKTILKPRLKLIVQNDEREWFIVFVSRAHPANDKASAMAKKVYAKLEVEFNTKKRERCCKYDIHLPESNFWEDLESKIMECIRNTLDKRVQFYEEEIRKLSEQRLMPVWNFCNFFILKESLAFMFEMAHLHDDALREYDELELCYIETVNNTGKQRDFGGADHGDDQAALLNPGNKALTQIVQDDSFREFEFRQYLFACQSKLLFKLNRLFEVASRGYSFIISFSKSLALHERILPFCMRETWVVTACLALIDAILSNYNDGLMAPDIEKRFFHLLGDLYSLARVKFMRLAYLIGYGTEIERSPVNSAALSLLSWPKPAVWPSVPADASAEVLEKEKVILQTTSRTKPFGIQRKPLPLEPTVLLREANRRRASLSAGNAFETFDGRQGITEGSGFDASTRMSPSQKVPPSSIPRTNSSPGNFDGSIDRPMRLAEIFVAAEHALKKTISSQELLKSLSSSEEFEQKYLELTKGAADNYHRSLWKRHGVVLDGEIAAVSFKHGHFDQAAKSYEKVCALYSGEGWQDLLAEVLPNLAECQKILNDQAGYLLSCVRLLSLDEGLFLNEERQAFQSELVRLAHSELKDPVPLDVSSLITFSGNPGPPLELCDRDPGTLSVTVWSGFPDDITLDSINLTLVPTSSVDEGAKALQSSTPNVLHPGRNTITLDLPPQKPGSYVLGVLTGQIGQLRFRSHSFSKIGPADTDDFMSYEKPAKPILKVLRPRALVDLDAAVSSPLLTNERQWIGILVRPINYSLKGAVLYIDTGPGLEIDDSHVIEMETYAGVSENDDNKVQKDGAQIDSLNYEKKVERLTLHNGKIEFPNWASDTPSIIWVLVRAMSDMLSRGSSSVTTRRESIVDAMRTIALNLEFGVYHNQIFERTLAVHFTYPFYVTTRVTDKCNDGTLLLQVILHSEVKATLTIYDAWLDLQHGFIHNGQTEGRPSSSLFPLVISPTSKAGILFSICLGKTNGEEDRKQQESILNIKYGISGDRTIGAHPPVMDESTKVDGARQELIFKNAITLQRPVLDPCLAVGFLPLPSDGLRVGQLVKMQWRVERLKDLDEKEVPEQNDEVLYEVKANSGNWMIAGRKRGHVSLSPKQGARIIISVLCMPLVAGYVRPPHLGLPDVDEANVSCKPAGPHLVCVLPPALSSSFCIPVNS</sequence>
<dbReference type="FunFam" id="3.60.21.10:FF:000034">
    <property type="entry name" value="Fe(3+)-Zn(2+) purple acid phosphatase"/>
    <property type="match status" value="1"/>
</dbReference>
<dbReference type="InterPro" id="IPR045126">
    <property type="entry name" value="TRAPPC10/Trs130"/>
</dbReference>
<evidence type="ECO:0000256" key="15">
    <source>
        <dbReference type="SAM" id="MobiDB-lite"/>
    </source>
</evidence>
<organism evidence="22 23">
    <name type="scientific">Arachis hypogaea</name>
    <name type="common">Peanut</name>
    <dbReference type="NCBI Taxonomy" id="3818"/>
    <lineage>
        <taxon>Eukaryota</taxon>
        <taxon>Viridiplantae</taxon>
        <taxon>Streptophyta</taxon>
        <taxon>Embryophyta</taxon>
        <taxon>Tracheophyta</taxon>
        <taxon>Spermatophyta</taxon>
        <taxon>Magnoliopsida</taxon>
        <taxon>eudicotyledons</taxon>
        <taxon>Gunneridae</taxon>
        <taxon>Pentapetalae</taxon>
        <taxon>rosids</taxon>
        <taxon>fabids</taxon>
        <taxon>Fabales</taxon>
        <taxon>Fabaceae</taxon>
        <taxon>Papilionoideae</taxon>
        <taxon>50 kb inversion clade</taxon>
        <taxon>dalbergioids sensu lato</taxon>
        <taxon>Dalbergieae</taxon>
        <taxon>Pterocarpus clade</taxon>
        <taxon>Arachis</taxon>
    </lineage>
</organism>
<evidence type="ECO:0000256" key="16">
    <source>
        <dbReference type="SAM" id="Phobius"/>
    </source>
</evidence>
<dbReference type="InterPro" id="IPR025733">
    <property type="entry name" value="PAPs_C"/>
</dbReference>
<dbReference type="CDD" id="cd00839">
    <property type="entry name" value="MPP_PAPs"/>
    <property type="match status" value="1"/>
</dbReference>
<keyword evidence="9 14" id="KW-0378">Hydrolase</keyword>
<evidence type="ECO:0000256" key="11">
    <source>
        <dbReference type="ARBA" id="ARBA00023004"/>
    </source>
</evidence>
<dbReference type="InterPro" id="IPR029052">
    <property type="entry name" value="Metallo-depent_PP-like"/>
</dbReference>
<keyword evidence="11" id="KW-0408">Iron</keyword>
<evidence type="ECO:0000256" key="6">
    <source>
        <dbReference type="ARBA" id="ARBA00022448"/>
    </source>
</evidence>
<dbReference type="Pfam" id="PF14008">
    <property type="entry name" value="Metallophos_C"/>
    <property type="match status" value="1"/>
</dbReference>
<dbReference type="GO" id="GO:0034498">
    <property type="term" value="P:early endosome to Golgi transport"/>
    <property type="evidence" value="ECO:0007669"/>
    <property type="project" value="TreeGrafter"/>
</dbReference>
<evidence type="ECO:0000259" key="18">
    <source>
        <dbReference type="Pfam" id="PF12584"/>
    </source>
</evidence>
<evidence type="ECO:0000256" key="4">
    <source>
        <dbReference type="ARBA" id="ARBA00004555"/>
    </source>
</evidence>
<dbReference type="Pfam" id="PF23036">
    <property type="entry name" value="TRAPPC10_1st"/>
    <property type="match status" value="1"/>
</dbReference>
<dbReference type="GO" id="GO:0006891">
    <property type="term" value="P:intra-Golgi vesicle-mediated transport"/>
    <property type="evidence" value="ECO:0007669"/>
    <property type="project" value="TreeGrafter"/>
</dbReference>
<keyword evidence="13" id="KW-0325">Glycoprotein</keyword>
<keyword evidence="16" id="KW-1133">Transmembrane helix</keyword>
<evidence type="ECO:0000256" key="9">
    <source>
        <dbReference type="ARBA" id="ARBA00022801"/>
    </source>
</evidence>
<dbReference type="InterPro" id="IPR056913">
    <property type="entry name" value="TRAPPC10/Trs130_N"/>
</dbReference>
<dbReference type="Pfam" id="PF00149">
    <property type="entry name" value="Metallophos"/>
    <property type="match status" value="1"/>
</dbReference>
<evidence type="ECO:0000259" key="17">
    <source>
        <dbReference type="Pfam" id="PF00149"/>
    </source>
</evidence>
<feature type="compositionally biased region" description="Polar residues" evidence="15">
    <location>
        <begin position="1107"/>
        <end position="1128"/>
    </location>
</feature>
<keyword evidence="7" id="KW-0479">Metal-binding</keyword>
<protein>
    <recommendedName>
        <fullName evidence="14">Purple acid phosphatase</fullName>
        <ecNumber evidence="14">3.1.3.2</ecNumber>
    </recommendedName>
</protein>
<dbReference type="Pfam" id="PF16656">
    <property type="entry name" value="Pur_ac_phosph_N"/>
    <property type="match status" value="1"/>
</dbReference>
<dbReference type="GO" id="GO:0046914">
    <property type="term" value="F:transition metal ion binding"/>
    <property type="evidence" value="ECO:0007669"/>
    <property type="project" value="UniProtKB-ARBA"/>
</dbReference>
<evidence type="ECO:0000259" key="21">
    <source>
        <dbReference type="Pfam" id="PF23036"/>
    </source>
</evidence>
<comment type="caution">
    <text evidence="22">The sequence shown here is derived from an EMBL/GenBank/DDBJ whole genome shotgun (WGS) entry which is preliminary data.</text>
</comment>
<comment type="cofactor">
    <cofactor evidence="2">
        <name>Zn(2+)</name>
        <dbReference type="ChEBI" id="CHEBI:29105"/>
    </cofactor>
</comment>